<name>M1AXB7_SOLTU</name>
<protein>
    <submittedName>
        <fullName evidence="1">Uncharacterized protein</fullName>
    </submittedName>
</protein>
<dbReference type="EnsemblPlants" id="PGSC0003DMT400032378">
    <property type="protein sequence ID" value="PGSC0003DMT400032378"/>
    <property type="gene ID" value="PGSC0003DMG402012435"/>
</dbReference>
<sequence>MYPTSNPFVATDDSSIAINDLSVGTSFWFSPSLTWYCNMYSTCNLSVATDDLPVGYATVNFLRNTQITKMKY</sequence>
<accession>M1AXB7</accession>
<proteinExistence type="predicted"/>
<dbReference type="Gramene" id="PGSC0003DMT400032378">
    <property type="protein sequence ID" value="PGSC0003DMT400032378"/>
    <property type="gene ID" value="PGSC0003DMG402012435"/>
</dbReference>
<dbReference type="PaxDb" id="4113-PGSC0003DMT400032378"/>
<dbReference type="InParanoid" id="M1AXB7"/>
<evidence type="ECO:0000313" key="1">
    <source>
        <dbReference type="EnsemblPlants" id="PGSC0003DMT400032378"/>
    </source>
</evidence>
<organism evidence="1 2">
    <name type="scientific">Solanum tuberosum</name>
    <name type="common">Potato</name>
    <dbReference type="NCBI Taxonomy" id="4113"/>
    <lineage>
        <taxon>Eukaryota</taxon>
        <taxon>Viridiplantae</taxon>
        <taxon>Streptophyta</taxon>
        <taxon>Embryophyta</taxon>
        <taxon>Tracheophyta</taxon>
        <taxon>Spermatophyta</taxon>
        <taxon>Magnoliopsida</taxon>
        <taxon>eudicotyledons</taxon>
        <taxon>Gunneridae</taxon>
        <taxon>Pentapetalae</taxon>
        <taxon>asterids</taxon>
        <taxon>lamiids</taxon>
        <taxon>Solanales</taxon>
        <taxon>Solanaceae</taxon>
        <taxon>Solanoideae</taxon>
        <taxon>Solaneae</taxon>
        <taxon>Solanum</taxon>
    </lineage>
</organism>
<dbReference type="HOGENOM" id="CLU_2727198_0_0_1"/>
<evidence type="ECO:0000313" key="2">
    <source>
        <dbReference type="Proteomes" id="UP000011115"/>
    </source>
</evidence>
<reference evidence="1" key="2">
    <citation type="submission" date="2015-06" db="UniProtKB">
        <authorList>
            <consortium name="EnsemblPlants"/>
        </authorList>
    </citation>
    <scope>IDENTIFICATION</scope>
    <source>
        <strain evidence="1">DM1-3 516 R44</strain>
    </source>
</reference>
<reference evidence="2" key="1">
    <citation type="journal article" date="2011" name="Nature">
        <title>Genome sequence and analysis of the tuber crop potato.</title>
        <authorList>
            <consortium name="The Potato Genome Sequencing Consortium"/>
        </authorList>
    </citation>
    <scope>NUCLEOTIDE SEQUENCE [LARGE SCALE GENOMIC DNA]</scope>
    <source>
        <strain evidence="2">cv. DM1-3 516 R44</strain>
    </source>
</reference>
<dbReference type="AlphaFoldDB" id="M1AXB7"/>
<dbReference type="Proteomes" id="UP000011115">
    <property type="component" value="Unassembled WGS sequence"/>
</dbReference>
<keyword evidence="2" id="KW-1185">Reference proteome</keyword>